<protein>
    <recommendedName>
        <fullName evidence="4">SH3b domain-containing protein</fullName>
    </recommendedName>
</protein>
<reference evidence="2" key="2">
    <citation type="submission" date="2021-04" db="EMBL/GenBank/DDBJ databases">
        <authorList>
            <person name="Gilroy R."/>
        </authorList>
    </citation>
    <scope>NUCLEOTIDE SEQUENCE</scope>
    <source>
        <strain evidence="2">CHK192-8294</strain>
    </source>
</reference>
<reference evidence="2" key="1">
    <citation type="journal article" date="2021" name="PeerJ">
        <title>Extensive microbial diversity within the chicken gut microbiome revealed by metagenomics and culture.</title>
        <authorList>
            <person name="Gilroy R."/>
            <person name="Ravi A."/>
            <person name="Getino M."/>
            <person name="Pursley I."/>
            <person name="Horton D.L."/>
            <person name="Alikhan N.F."/>
            <person name="Baker D."/>
            <person name="Gharbi K."/>
            <person name="Hall N."/>
            <person name="Watson M."/>
            <person name="Adriaenssens E.M."/>
            <person name="Foster-Nyarko E."/>
            <person name="Jarju S."/>
            <person name="Secka A."/>
            <person name="Antonio M."/>
            <person name="Oren A."/>
            <person name="Chaudhuri R.R."/>
            <person name="La Ragione R."/>
            <person name="Hildebrand F."/>
            <person name="Pallen M.J."/>
        </authorList>
    </citation>
    <scope>NUCLEOTIDE SEQUENCE</scope>
    <source>
        <strain evidence="2">CHK192-8294</strain>
    </source>
</reference>
<dbReference type="Gene3D" id="2.30.30.40">
    <property type="entry name" value="SH3 Domains"/>
    <property type="match status" value="1"/>
</dbReference>
<comment type="caution">
    <text evidence="2">The sequence shown here is derived from an EMBL/GenBank/DDBJ whole genome shotgun (WGS) entry which is preliminary data.</text>
</comment>
<gene>
    <name evidence="2" type="ORF">H9712_06585</name>
</gene>
<sequence>SLTKAQSVTRTGIGTGDAAGWSRIEFNGKVAYVSSDYLSATKPQVSKPSTPTGGSSSGQTSKPSTGGQMRIPTEEELDAINDEGRKAVEAAGQGLSGLLNANNGGNPDAFKDNQSVGNAGINVN</sequence>
<feature type="region of interest" description="Disordered" evidence="1">
    <location>
        <begin position="40"/>
        <end position="73"/>
    </location>
</feature>
<dbReference type="EMBL" id="DWXO01000066">
    <property type="protein sequence ID" value="HJB80632.1"/>
    <property type="molecule type" value="Genomic_DNA"/>
</dbReference>
<feature type="non-terminal residue" evidence="2">
    <location>
        <position position="1"/>
    </location>
</feature>
<organism evidence="2 3">
    <name type="scientific">Candidatus Flavonifractor intestinigallinarum</name>
    <dbReference type="NCBI Taxonomy" id="2838586"/>
    <lineage>
        <taxon>Bacteria</taxon>
        <taxon>Bacillati</taxon>
        <taxon>Bacillota</taxon>
        <taxon>Clostridia</taxon>
        <taxon>Eubacteriales</taxon>
        <taxon>Oscillospiraceae</taxon>
        <taxon>Flavonifractor</taxon>
    </lineage>
</organism>
<accession>A0A9D2MLX7</accession>
<name>A0A9D2MLX7_9FIRM</name>
<evidence type="ECO:0000256" key="1">
    <source>
        <dbReference type="SAM" id="MobiDB-lite"/>
    </source>
</evidence>
<evidence type="ECO:0000313" key="3">
    <source>
        <dbReference type="Proteomes" id="UP000823921"/>
    </source>
</evidence>
<evidence type="ECO:0000313" key="2">
    <source>
        <dbReference type="EMBL" id="HJB80632.1"/>
    </source>
</evidence>
<dbReference type="AlphaFoldDB" id="A0A9D2MLX7"/>
<feature type="region of interest" description="Disordered" evidence="1">
    <location>
        <begin position="1"/>
        <end position="20"/>
    </location>
</feature>
<proteinExistence type="predicted"/>
<evidence type="ECO:0008006" key="4">
    <source>
        <dbReference type="Google" id="ProtNLM"/>
    </source>
</evidence>
<dbReference type="Proteomes" id="UP000823921">
    <property type="component" value="Unassembled WGS sequence"/>
</dbReference>
<feature type="compositionally biased region" description="Polar residues" evidence="1">
    <location>
        <begin position="112"/>
        <end position="124"/>
    </location>
</feature>
<feature type="compositionally biased region" description="Polar residues" evidence="1">
    <location>
        <begin position="1"/>
        <end position="12"/>
    </location>
</feature>
<feature type="compositionally biased region" description="Low complexity" evidence="1">
    <location>
        <begin position="46"/>
        <end position="68"/>
    </location>
</feature>
<feature type="region of interest" description="Disordered" evidence="1">
    <location>
        <begin position="98"/>
        <end position="124"/>
    </location>
</feature>